<gene>
    <name evidence="4" type="primary">TRIP4_0</name>
    <name evidence="4" type="ORF">c0_g1_i1</name>
</gene>
<protein>
    <submittedName>
        <fullName evidence="4">Activating signal cointegrator 1</fullName>
    </submittedName>
</protein>
<feature type="domain" description="Activating signal cointegrator 1 N-terminal" evidence="3">
    <location>
        <begin position="3"/>
        <end position="59"/>
    </location>
</feature>
<feature type="domain" description="TRIP4/RQT4 C2HC5-type zinc finger" evidence="2">
    <location>
        <begin position="141"/>
        <end position="187"/>
    </location>
</feature>
<dbReference type="Pfam" id="PF23135">
    <property type="entry name" value="TRI4_N"/>
    <property type="match status" value="1"/>
</dbReference>
<evidence type="ECO:0000256" key="1">
    <source>
        <dbReference type="SAM" id="MobiDB-lite"/>
    </source>
</evidence>
<dbReference type="PANTHER" id="PTHR12963:SF4">
    <property type="entry name" value="ACTIVATING SIGNAL COINTEGRATOR 1"/>
    <property type="match status" value="1"/>
</dbReference>
<proteinExistence type="predicted"/>
<dbReference type="PANTHER" id="PTHR12963">
    <property type="entry name" value="THYROID RECEPTOR INTERACTING PROTEIN RELATED"/>
    <property type="match status" value="1"/>
</dbReference>
<dbReference type="GO" id="GO:0008270">
    <property type="term" value="F:zinc ion binding"/>
    <property type="evidence" value="ECO:0007669"/>
    <property type="project" value="InterPro"/>
</dbReference>
<evidence type="ECO:0000259" key="2">
    <source>
        <dbReference type="Pfam" id="PF06221"/>
    </source>
</evidence>
<dbReference type="AlphaFoldDB" id="A0A0K8VNU0"/>
<feature type="region of interest" description="Disordered" evidence="1">
    <location>
        <begin position="70"/>
        <end position="92"/>
    </location>
</feature>
<organism evidence="4">
    <name type="scientific">Bactrocera latifrons</name>
    <name type="common">Malaysian fruit fly</name>
    <name type="synonym">Chaetodacus latifrons</name>
    <dbReference type="NCBI Taxonomy" id="174628"/>
    <lineage>
        <taxon>Eukaryota</taxon>
        <taxon>Metazoa</taxon>
        <taxon>Ecdysozoa</taxon>
        <taxon>Arthropoda</taxon>
        <taxon>Hexapoda</taxon>
        <taxon>Insecta</taxon>
        <taxon>Pterygota</taxon>
        <taxon>Neoptera</taxon>
        <taxon>Endopterygota</taxon>
        <taxon>Diptera</taxon>
        <taxon>Brachycera</taxon>
        <taxon>Muscomorpha</taxon>
        <taxon>Tephritoidea</taxon>
        <taxon>Tephritidae</taxon>
        <taxon>Bactrocera</taxon>
        <taxon>Bactrocera</taxon>
    </lineage>
</organism>
<reference evidence="4" key="1">
    <citation type="submission" date="2015-06" db="EMBL/GenBank/DDBJ databases">
        <authorList>
            <person name="Hoefler B.C."/>
            <person name="Straight P.D."/>
        </authorList>
    </citation>
    <scope>NUCLEOTIDE SEQUENCE</scope>
</reference>
<dbReference type="InterPro" id="IPR039128">
    <property type="entry name" value="TRIP4-like"/>
</dbReference>
<dbReference type="OrthoDB" id="338816at2759"/>
<dbReference type="EMBL" id="GDHF01011763">
    <property type="protein sequence ID" value="JAI40551.1"/>
    <property type="molecule type" value="Transcribed_RNA"/>
</dbReference>
<feature type="compositionally biased region" description="Polar residues" evidence="1">
    <location>
        <begin position="71"/>
        <end position="84"/>
    </location>
</feature>
<dbReference type="InterPro" id="IPR056994">
    <property type="entry name" value="TRI4_N"/>
</dbReference>
<dbReference type="GO" id="GO:0072344">
    <property type="term" value="P:rescue of stalled ribosome"/>
    <property type="evidence" value="ECO:0007669"/>
    <property type="project" value="InterPro"/>
</dbReference>
<name>A0A0K8VNU0_BACLA</name>
<sequence>MDKWIRERLTNCLDFEVPDDMIKYILSMKSSTEFDEYFETLLNSECEDHRSFMMDCKQRLFSKPLHYKRLPQTSNNQQQKQAKSTQNTAQNKQNQNTLALDGKFGKQQQQSQGAKKKSKYVNLYTSDGSVSGEVIMLKGRRLCDCQASQHKLINNCLGCGRIVCEQEGSGPCLFCGDMVCTNDEMQIMKSDSKKGQNLLKSLKEKGGGESLKKALEQRDRLLEYDRNSEKRTTVIDDELDYFEVGIGVLNSVHNFNLYYRKIQFGYPNQSVQNLNS</sequence>
<dbReference type="Pfam" id="PF06221">
    <property type="entry name" value="zf-C2HC5"/>
    <property type="match status" value="1"/>
</dbReference>
<accession>A0A0K8VNU0</accession>
<dbReference type="GO" id="GO:0045893">
    <property type="term" value="P:positive regulation of DNA-templated transcription"/>
    <property type="evidence" value="ECO:0007669"/>
    <property type="project" value="TreeGrafter"/>
</dbReference>
<dbReference type="InterPro" id="IPR009349">
    <property type="entry name" value="TRIP4/RQT4_C2HC5_Znf"/>
</dbReference>
<dbReference type="GO" id="GO:0005634">
    <property type="term" value="C:nucleus"/>
    <property type="evidence" value="ECO:0007669"/>
    <property type="project" value="InterPro"/>
</dbReference>
<evidence type="ECO:0000313" key="4">
    <source>
        <dbReference type="EMBL" id="JAI40551.1"/>
    </source>
</evidence>
<evidence type="ECO:0000259" key="3">
    <source>
        <dbReference type="Pfam" id="PF23135"/>
    </source>
</evidence>
<dbReference type="GO" id="GO:0180022">
    <property type="term" value="C:RQC-trigger complex"/>
    <property type="evidence" value="ECO:0007669"/>
    <property type="project" value="InterPro"/>
</dbReference>